<dbReference type="OrthoDB" id="5817230at2759"/>
<feature type="region of interest" description="Disordered" evidence="6">
    <location>
        <begin position="1"/>
        <end position="40"/>
    </location>
</feature>
<dbReference type="InterPro" id="IPR001019">
    <property type="entry name" value="Gprotein_alpha_su"/>
</dbReference>
<dbReference type="GO" id="GO:0031683">
    <property type="term" value="F:G-protein beta/gamma-subunit complex binding"/>
    <property type="evidence" value="ECO:0007669"/>
    <property type="project" value="InterPro"/>
</dbReference>
<comment type="caution">
    <text evidence="7">The sequence shown here is derived from an EMBL/GenBank/DDBJ whole genome shotgun (WGS) entry which is preliminary data.</text>
</comment>
<dbReference type="GO" id="GO:0001664">
    <property type="term" value="F:G protein-coupled receptor binding"/>
    <property type="evidence" value="ECO:0007669"/>
    <property type="project" value="TreeGrafter"/>
</dbReference>
<dbReference type="GO" id="GO:0005834">
    <property type="term" value="C:heterotrimeric G-protein complex"/>
    <property type="evidence" value="ECO:0007669"/>
    <property type="project" value="TreeGrafter"/>
</dbReference>
<organism evidence="7 8">
    <name type="scientific">Reticulomyxa filosa</name>
    <dbReference type="NCBI Taxonomy" id="46433"/>
    <lineage>
        <taxon>Eukaryota</taxon>
        <taxon>Sar</taxon>
        <taxon>Rhizaria</taxon>
        <taxon>Retaria</taxon>
        <taxon>Foraminifera</taxon>
        <taxon>Monothalamids</taxon>
        <taxon>Reticulomyxidae</taxon>
        <taxon>Reticulomyxa</taxon>
    </lineage>
</organism>
<dbReference type="FunFam" id="3.40.50.300:FF:000692">
    <property type="entry name" value="Guanine nucleotide-binding protein subunit alpha"/>
    <property type="match status" value="1"/>
</dbReference>
<dbReference type="GO" id="GO:0003924">
    <property type="term" value="F:GTPase activity"/>
    <property type="evidence" value="ECO:0007669"/>
    <property type="project" value="InterPro"/>
</dbReference>
<evidence type="ECO:0000313" key="7">
    <source>
        <dbReference type="EMBL" id="ETO24765.1"/>
    </source>
</evidence>
<dbReference type="SUPFAM" id="SSF52540">
    <property type="entry name" value="P-loop containing nucleoside triphosphate hydrolases"/>
    <property type="match status" value="1"/>
</dbReference>
<feature type="binding site" evidence="5">
    <location>
        <begin position="427"/>
        <end position="430"/>
    </location>
    <ligand>
        <name>GTP</name>
        <dbReference type="ChEBI" id="CHEBI:37565"/>
    </ligand>
</feature>
<dbReference type="Gene3D" id="1.10.400.10">
    <property type="entry name" value="GI Alpha 1, domain 2-like"/>
    <property type="match status" value="1"/>
</dbReference>
<dbReference type="GO" id="GO:0046872">
    <property type="term" value="F:metal ion binding"/>
    <property type="evidence" value="ECO:0007669"/>
    <property type="project" value="UniProtKB-KW"/>
</dbReference>
<dbReference type="Proteomes" id="UP000023152">
    <property type="component" value="Unassembled WGS sequence"/>
</dbReference>
<dbReference type="GO" id="GO:0005525">
    <property type="term" value="F:GTP binding"/>
    <property type="evidence" value="ECO:0007669"/>
    <property type="project" value="UniProtKB-KW"/>
</dbReference>
<dbReference type="EMBL" id="ASPP01008975">
    <property type="protein sequence ID" value="ETO24765.1"/>
    <property type="molecule type" value="Genomic_DNA"/>
</dbReference>
<dbReference type="GO" id="GO:0007188">
    <property type="term" value="P:adenylate cyclase-modulating G protein-coupled receptor signaling pathway"/>
    <property type="evidence" value="ECO:0007669"/>
    <property type="project" value="TreeGrafter"/>
</dbReference>
<dbReference type="InterPro" id="IPR011025">
    <property type="entry name" value="GproteinA_insert"/>
</dbReference>
<keyword evidence="2 5" id="KW-0547">Nucleotide-binding</keyword>
<reference evidence="7 8" key="1">
    <citation type="journal article" date="2013" name="Curr. Biol.">
        <title>The Genome of the Foraminiferan Reticulomyxa filosa.</title>
        <authorList>
            <person name="Glockner G."/>
            <person name="Hulsmann N."/>
            <person name="Schleicher M."/>
            <person name="Noegel A.A."/>
            <person name="Eichinger L."/>
            <person name="Gallinger C."/>
            <person name="Pawlowski J."/>
            <person name="Sierra R."/>
            <person name="Euteneuer U."/>
            <person name="Pillet L."/>
            <person name="Moustafa A."/>
            <person name="Platzer M."/>
            <person name="Groth M."/>
            <person name="Szafranski K."/>
            <person name="Schliwa M."/>
        </authorList>
    </citation>
    <scope>NUCLEOTIDE SEQUENCE [LARGE SCALE GENOMIC DNA]</scope>
</reference>
<proteinExistence type="predicted"/>
<dbReference type="PROSITE" id="PS51882">
    <property type="entry name" value="G_ALPHA"/>
    <property type="match status" value="1"/>
</dbReference>
<dbReference type="PANTHER" id="PTHR10218">
    <property type="entry name" value="GTP-BINDING PROTEIN ALPHA SUBUNIT"/>
    <property type="match status" value="1"/>
</dbReference>
<dbReference type="GO" id="GO:0005737">
    <property type="term" value="C:cytoplasm"/>
    <property type="evidence" value="ECO:0007669"/>
    <property type="project" value="TreeGrafter"/>
</dbReference>
<name>X6NEK6_RETFI</name>
<dbReference type="SUPFAM" id="SSF47895">
    <property type="entry name" value="Transducin (alpha subunit), insertion domain"/>
    <property type="match status" value="1"/>
</dbReference>
<keyword evidence="1" id="KW-0479">Metal-binding</keyword>
<dbReference type="AlphaFoldDB" id="X6NEK6"/>
<feature type="compositionally biased region" description="Basic and acidic residues" evidence="6">
    <location>
        <begin position="28"/>
        <end position="40"/>
    </location>
</feature>
<keyword evidence="8" id="KW-1185">Reference proteome</keyword>
<dbReference type="PANTHER" id="PTHR10218:SF302">
    <property type="entry name" value="GUANINE NUCLEOTIDE-BINDING PROTEIN ALPHA-5 SUBUNIT"/>
    <property type="match status" value="1"/>
</dbReference>
<evidence type="ECO:0000256" key="2">
    <source>
        <dbReference type="ARBA" id="ARBA00022741"/>
    </source>
</evidence>
<dbReference type="SMART" id="SM00275">
    <property type="entry name" value="G_alpha"/>
    <property type="match status" value="1"/>
</dbReference>
<dbReference type="Gene3D" id="3.40.50.300">
    <property type="entry name" value="P-loop containing nucleotide triphosphate hydrolases"/>
    <property type="match status" value="1"/>
</dbReference>
<evidence type="ECO:0000256" key="5">
    <source>
        <dbReference type="PIRSR" id="PIRSR601019-1"/>
    </source>
</evidence>
<evidence type="ECO:0000256" key="4">
    <source>
        <dbReference type="ARBA" id="ARBA00023224"/>
    </source>
</evidence>
<gene>
    <name evidence="7" type="ORF">RFI_12396</name>
</gene>
<keyword evidence="3 5" id="KW-0342">GTP-binding</keyword>
<keyword evidence="4" id="KW-0807">Transducer</keyword>
<protein>
    <submittedName>
        <fullName evidence="7">G-protein subunit alpha 6</fullName>
    </submittedName>
</protein>
<evidence type="ECO:0000256" key="3">
    <source>
        <dbReference type="ARBA" id="ARBA00023134"/>
    </source>
</evidence>
<dbReference type="InterPro" id="IPR027417">
    <property type="entry name" value="P-loop_NTPase"/>
</dbReference>
<evidence type="ECO:0000313" key="8">
    <source>
        <dbReference type="Proteomes" id="UP000023152"/>
    </source>
</evidence>
<feature type="binding site" evidence="5">
    <location>
        <begin position="358"/>
        <end position="362"/>
    </location>
    <ligand>
        <name>GTP</name>
        <dbReference type="ChEBI" id="CHEBI:37565"/>
    </ligand>
</feature>
<evidence type="ECO:0000256" key="1">
    <source>
        <dbReference type="ARBA" id="ARBA00022723"/>
    </source>
</evidence>
<dbReference type="Pfam" id="PF00503">
    <property type="entry name" value="G-alpha"/>
    <property type="match status" value="1"/>
</dbReference>
<accession>X6NEK6</accession>
<sequence length="574" mass="68317">MQLLRWFSKRSSLMSEERETNATSAEQNEEKEKKKAEEVSSEIDIKFQEEKILAKSIIHVLMLGPGGHSFFDYCSKKKKKIKKTKNKTIKMNHKKGSGKTTVAKQMINMNDNEREAKEPFDSTQCLESIHKMICYDMQEKQNKQIKKQNKTFFNFVTYTVKQFTYIYIVTLCSFNAKERNKNADFEIEDERCRKWVDSIASDESIFFHQVIIRKTMAERIEKIWACRGIQNTFKRLQHQFIMDNTKYFLDQIQKLYFDGDEGSTKINPKDIRYTPSWDDYLRIREQTTEKEGGRNKKKKKGRHCIFGEKKNKSPCKKKKKSTYFYYSLIWICFWYTGVSACNISKVIQNKKWTFRLIDVGGQKSERKKWVNVFHGIDVIIYIMSLNGYDQNTFEDGSINCYNETFDVFRQIAQNSVFQATDFFVFLNKMDLFEEKIKSVPFTIYDKSFDDSSKHDKDKVLKYIETRFEAIWYKDCPETWHRKRGLFFHLTCSLDTGMMQSVIANVEKKSGKIFDIFQVQAMLILELEFDLEGCKFYNISQNRRFKYFNFLNEKRSFKTINILQNLGLTKILKHE</sequence>
<evidence type="ECO:0000256" key="6">
    <source>
        <dbReference type="SAM" id="MobiDB-lite"/>
    </source>
</evidence>